<comment type="subcellular location">
    <subcellularLocation>
        <location evidence="2">Secreted</location>
    </subcellularLocation>
</comment>
<dbReference type="GO" id="GO:0006955">
    <property type="term" value="P:immune response"/>
    <property type="evidence" value="ECO:0007669"/>
    <property type="project" value="InterPro"/>
</dbReference>
<dbReference type="Pfam" id="PF01033">
    <property type="entry name" value="Somatomedin_B"/>
    <property type="match status" value="2"/>
</dbReference>
<dbReference type="FunFam" id="4.10.410.20:FF:000005">
    <property type="entry name" value="Endonuclease, poly(U) specific"/>
    <property type="match status" value="1"/>
</dbReference>
<keyword evidence="7" id="KW-0479">Metal-binding</keyword>
<dbReference type="PROSITE" id="PS50958">
    <property type="entry name" value="SMB_2"/>
    <property type="match status" value="2"/>
</dbReference>
<dbReference type="Gene3D" id="4.10.410.20">
    <property type="match status" value="2"/>
</dbReference>
<evidence type="ECO:0000256" key="13">
    <source>
        <dbReference type="ARBA" id="ARBA00023157"/>
    </source>
</evidence>
<evidence type="ECO:0000256" key="1">
    <source>
        <dbReference type="ARBA" id="ARBA00001936"/>
    </source>
</evidence>
<keyword evidence="11" id="KW-0378">Hydrolase</keyword>
<dbReference type="PANTHER" id="PTHR22917:SF6">
    <property type="entry name" value="EG:8D8.2 PROTEIN-RELATED"/>
    <property type="match status" value="1"/>
</dbReference>
<evidence type="ECO:0000256" key="14">
    <source>
        <dbReference type="ARBA" id="ARBA00023211"/>
    </source>
</evidence>
<dbReference type="GO" id="GO:0046872">
    <property type="term" value="F:metal ion binding"/>
    <property type="evidence" value="ECO:0007669"/>
    <property type="project" value="UniProtKB-KW"/>
</dbReference>
<evidence type="ECO:0000256" key="2">
    <source>
        <dbReference type="ARBA" id="ARBA00004613"/>
    </source>
</evidence>
<dbReference type="AlphaFoldDB" id="G3INS1"/>
<dbReference type="GO" id="GO:0005044">
    <property type="term" value="F:scavenger receptor activity"/>
    <property type="evidence" value="ECO:0007669"/>
    <property type="project" value="InterPro"/>
</dbReference>
<keyword evidence="15" id="KW-0456">Lyase</keyword>
<comment type="catalytic activity">
    <reaction evidence="16">
        <text>ribonucleotidyl-uridine-RNA = a 5'-end dephospho-uridine-RNA + a 3'-end 2',3'-cyclophospho-ribonucleotide-RNA</text>
        <dbReference type="Rhea" id="RHEA:67792"/>
        <dbReference type="Rhea" id="RHEA-COMP:10464"/>
        <dbReference type="Rhea" id="RHEA-COMP:17354"/>
        <dbReference type="Rhea" id="RHEA-COMP:17356"/>
        <dbReference type="ChEBI" id="CHEBI:83064"/>
        <dbReference type="ChEBI" id="CHEBI:173117"/>
        <dbReference type="ChEBI" id="CHEBI:173224"/>
    </reaction>
    <physiologicalReaction direction="left-to-right" evidence="16">
        <dbReference type="Rhea" id="RHEA:67793"/>
    </physiologicalReaction>
</comment>
<dbReference type="PRINTS" id="PR00022">
    <property type="entry name" value="SOMATOMEDINB"/>
</dbReference>
<dbReference type="GO" id="GO:0005576">
    <property type="term" value="C:extracellular region"/>
    <property type="evidence" value="ECO:0007669"/>
    <property type="project" value="UniProtKB-SubCell"/>
</dbReference>
<dbReference type="Proteomes" id="UP000001075">
    <property type="component" value="Unassembled WGS sequence"/>
</dbReference>
<dbReference type="InterPro" id="IPR036024">
    <property type="entry name" value="Somatomedin_B-like_dom_sf"/>
</dbReference>
<accession>G3INS1</accession>
<keyword evidence="10" id="KW-0255">Endonuclease</keyword>
<dbReference type="GO" id="GO:0030247">
    <property type="term" value="F:polysaccharide binding"/>
    <property type="evidence" value="ECO:0007669"/>
    <property type="project" value="InterPro"/>
</dbReference>
<evidence type="ECO:0000256" key="15">
    <source>
        <dbReference type="ARBA" id="ARBA00023239"/>
    </source>
</evidence>
<keyword evidence="14" id="KW-0464">Manganese</keyword>
<keyword evidence="9" id="KW-0677">Repeat</keyword>
<evidence type="ECO:0000256" key="7">
    <source>
        <dbReference type="ARBA" id="ARBA00022723"/>
    </source>
</evidence>
<feature type="non-terminal residue" evidence="19">
    <location>
        <position position="1"/>
    </location>
</feature>
<keyword evidence="6" id="KW-0540">Nuclease</keyword>
<keyword evidence="13" id="KW-1015">Disulfide bond</keyword>
<evidence type="ECO:0000313" key="20">
    <source>
        <dbReference type="Proteomes" id="UP000001075"/>
    </source>
</evidence>
<evidence type="ECO:0000256" key="17">
    <source>
        <dbReference type="ARBA" id="ARBA00075424"/>
    </source>
</evidence>
<dbReference type="PANTHER" id="PTHR22917">
    <property type="entry name" value="HEMOPEXIN DOMAIN-CONTAINING PROTEIN"/>
    <property type="match status" value="1"/>
</dbReference>
<evidence type="ECO:0000256" key="12">
    <source>
        <dbReference type="ARBA" id="ARBA00022884"/>
    </source>
</evidence>
<dbReference type="InterPro" id="IPR051298">
    <property type="entry name" value="Heme_transport/Cell_adhesion"/>
</dbReference>
<dbReference type="GO" id="GO:0004519">
    <property type="term" value="F:endonuclease activity"/>
    <property type="evidence" value="ECO:0007669"/>
    <property type="project" value="UniProtKB-KW"/>
</dbReference>
<dbReference type="EMBL" id="JH007044">
    <property type="protein sequence ID" value="EGW15359.1"/>
    <property type="molecule type" value="Genomic_DNA"/>
</dbReference>
<evidence type="ECO:0000256" key="6">
    <source>
        <dbReference type="ARBA" id="ARBA00022722"/>
    </source>
</evidence>
<evidence type="ECO:0000313" key="19">
    <source>
        <dbReference type="EMBL" id="EGW15359.1"/>
    </source>
</evidence>
<dbReference type="InterPro" id="IPR020436">
    <property type="entry name" value="SMB_chordata"/>
</dbReference>
<evidence type="ECO:0000256" key="3">
    <source>
        <dbReference type="ARBA" id="ARBA00011245"/>
    </source>
</evidence>
<dbReference type="PROSITE" id="PS00524">
    <property type="entry name" value="SMB_1"/>
    <property type="match status" value="2"/>
</dbReference>
<sequence>GNPESCASRCNEKFNRGAVCQCDRQCPQHDDCCDDYGHLCTDLYSAPNSCQGRCREAYDKHHPCHCNERCRKFGDCCEDFDSLCGDHGQSAPSISIAPDTW</sequence>
<dbReference type="InParanoid" id="G3INS1"/>
<reference evidence="20" key="1">
    <citation type="journal article" date="2011" name="Nat. Biotechnol.">
        <title>The genomic sequence of the Chinese hamster ovary (CHO)-K1 cell line.</title>
        <authorList>
            <person name="Xu X."/>
            <person name="Nagarajan H."/>
            <person name="Lewis N.E."/>
            <person name="Pan S."/>
            <person name="Cai Z."/>
            <person name="Liu X."/>
            <person name="Chen W."/>
            <person name="Xie M."/>
            <person name="Wang W."/>
            <person name="Hammond S."/>
            <person name="Andersen M.R."/>
            <person name="Neff N."/>
            <person name="Passarelli B."/>
            <person name="Koh W."/>
            <person name="Fan H.C."/>
            <person name="Wang J."/>
            <person name="Gui Y."/>
            <person name="Lee K.H."/>
            <person name="Betenbaugh M.J."/>
            <person name="Quake S.R."/>
            <person name="Famili I."/>
            <person name="Palsson B.O."/>
            <person name="Wang J."/>
        </authorList>
    </citation>
    <scope>NUCLEOTIDE SEQUENCE [LARGE SCALE GENOMIC DNA]</scope>
    <source>
        <strain evidence="20">CHO K1 cell line</strain>
    </source>
</reference>
<evidence type="ECO:0000256" key="8">
    <source>
        <dbReference type="ARBA" id="ARBA00022729"/>
    </source>
</evidence>
<keyword evidence="5" id="KW-0964">Secreted</keyword>
<feature type="domain" description="SMB" evidence="18">
    <location>
        <begin position="2"/>
        <end position="44"/>
    </location>
</feature>
<organism evidence="19 20">
    <name type="scientific">Cricetulus griseus</name>
    <name type="common">Chinese hamster</name>
    <name type="synonym">Cricetulus barabensis griseus</name>
    <dbReference type="NCBI Taxonomy" id="10029"/>
    <lineage>
        <taxon>Eukaryota</taxon>
        <taxon>Metazoa</taxon>
        <taxon>Chordata</taxon>
        <taxon>Craniata</taxon>
        <taxon>Vertebrata</taxon>
        <taxon>Euteleostomi</taxon>
        <taxon>Mammalia</taxon>
        <taxon>Eutheria</taxon>
        <taxon>Euarchontoglires</taxon>
        <taxon>Glires</taxon>
        <taxon>Rodentia</taxon>
        <taxon>Myomorpha</taxon>
        <taxon>Muroidea</taxon>
        <taxon>Cricetidae</taxon>
        <taxon>Cricetinae</taxon>
        <taxon>Cricetulus</taxon>
    </lineage>
</organism>
<dbReference type="GO" id="GO:0016829">
    <property type="term" value="F:lyase activity"/>
    <property type="evidence" value="ECO:0007669"/>
    <property type="project" value="UniProtKB-KW"/>
</dbReference>
<feature type="domain" description="SMB" evidence="18">
    <location>
        <begin position="46"/>
        <end position="91"/>
    </location>
</feature>
<dbReference type="InterPro" id="IPR001212">
    <property type="entry name" value="Somatomedin_B_dom"/>
</dbReference>
<dbReference type="SUPFAM" id="SSF90188">
    <property type="entry name" value="Somatomedin B domain"/>
    <property type="match status" value="2"/>
</dbReference>
<protein>
    <recommendedName>
        <fullName evidence="4">Uridylate-specific endoribonuclease</fullName>
    </recommendedName>
    <alternativeName>
        <fullName evidence="17">Protein endoU</fullName>
    </alternativeName>
</protein>
<evidence type="ECO:0000256" key="10">
    <source>
        <dbReference type="ARBA" id="ARBA00022759"/>
    </source>
</evidence>
<gene>
    <name evidence="19" type="ORF">I79_025606</name>
</gene>
<evidence type="ECO:0000256" key="11">
    <source>
        <dbReference type="ARBA" id="ARBA00022801"/>
    </source>
</evidence>
<dbReference type="SMART" id="SM00201">
    <property type="entry name" value="SO"/>
    <property type="match status" value="2"/>
</dbReference>
<dbReference type="GO" id="GO:0003723">
    <property type="term" value="F:RNA binding"/>
    <property type="evidence" value="ECO:0007669"/>
    <property type="project" value="UniProtKB-KW"/>
</dbReference>
<name>G3INS1_CRIGR</name>
<dbReference type="GO" id="GO:0016787">
    <property type="term" value="F:hydrolase activity"/>
    <property type="evidence" value="ECO:0007669"/>
    <property type="project" value="UniProtKB-KW"/>
</dbReference>
<comment type="cofactor">
    <cofactor evidence="1">
        <name>Mn(2+)</name>
        <dbReference type="ChEBI" id="CHEBI:29035"/>
    </cofactor>
</comment>
<proteinExistence type="predicted"/>
<evidence type="ECO:0000256" key="4">
    <source>
        <dbReference type="ARBA" id="ARBA00021813"/>
    </source>
</evidence>
<evidence type="ECO:0000256" key="5">
    <source>
        <dbReference type="ARBA" id="ARBA00022525"/>
    </source>
</evidence>
<keyword evidence="8" id="KW-0732">Signal</keyword>
<evidence type="ECO:0000256" key="16">
    <source>
        <dbReference type="ARBA" id="ARBA00048688"/>
    </source>
</evidence>
<evidence type="ECO:0000259" key="18">
    <source>
        <dbReference type="PROSITE" id="PS50958"/>
    </source>
</evidence>
<evidence type="ECO:0000256" key="9">
    <source>
        <dbReference type="ARBA" id="ARBA00022737"/>
    </source>
</evidence>
<keyword evidence="12" id="KW-0694">RNA-binding</keyword>
<comment type="subunit">
    <text evidence="3">Monomer.</text>
</comment>